<dbReference type="EMBL" id="JTHE02000003">
    <property type="protein sequence ID" value="NEV66602.1"/>
    <property type="molecule type" value="Genomic_DNA"/>
</dbReference>
<reference evidence="1" key="2">
    <citation type="journal article" date="2015" name="Genome Announc.">
        <title>Draft Genome Sequence of Filamentous Marine Cyanobacterium Lyngbya confervoides Strain BDU141951.</title>
        <authorList>
            <person name="Chandrababunaidu M.M."/>
            <person name="Sen D."/>
            <person name="Tripathy S."/>
        </authorList>
    </citation>
    <scope>NUCLEOTIDE SEQUENCE</scope>
    <source>
        <strain evidence="1">BDU141951</strain>
    </source>
</reference>
<reference evidence="1" key="3">
    <citation type="submission" date="2020-02" db="EMBL/GenBank/DDBJ databases">
        <authorList>
            <person name="Sarangi A.N."/>
            <person name="Ghosh S."/>
            <person name="Mukherjee M."/>
            <person name="Tripathy S."/>
        </authorList>
    </citation>
    <scope>NUCLEOTIDE SEQUENCE</scope>
    <source>
        <strain evidence="1">BDU141951</strain>
    </source>
</reference>
<gene>
    <name evidence="1" type="ORF">QQ91_005695</name>
</gene>
<organism evidence="1">
    <name type="scientific">Lyngbya confervoides BDU141951</name>
    <dbReference type="NCBI Taxonomy" id="1574623"/>
    <lineage>
        <taxon>Bacteria</taxon>
        <taxon>Bacillati</taxon>
        <taxon>Cyanobacteriota</taxon>
        <taxon>Cyanophyceae</taxon>
        <taxon>Oscillatoriophycideae</taxon>
        <taxon>Oscillatoriales</taxon>
        <taxon>Microcoleaceae</taxon>
        <taxon>Lyngbya</taxon>
    </lineage>
</organism>
<accession>A0A0C1UN95</accession>
<reference evidence="1" key="1">
    <citation type="submission" date="2014-11" db="EMBL/GenBank/DDBJ databases">
        <authorList>
            <person name="Malar M.C."/>
            <person name="Sen D."/>
            <person name="Tripathy S."/>
        </authorList>
    </citation>
    <scope>NUCLEOTIDE SEQUENCE</scope>
    <source>
        <strain evidence="1">BDU141951</strain>
    </source>
</reference>
<evidence type="ECO:0000313" key="1">
    <source>
        <dbReference type="EMBL" id="NEV66602.1"/>
    </source>
</evidence>
<sequence>MQKFWKKLPGLGITGYLLLGAGLPAIAQSERWPTEVEQQQLQQIMRQRLPDLATSEFYPDRRTLAERWIVAEFARAWAAVDPAVAPYLGEWVAIEESLYIYPSSTPGQVCILDIYLDEGDFYTGQVREGKVYTTTNLVFLLDGNFLGNTFIYEDQPGIYEYAYPRPLLDPATTLGAYYPAAIAAFEAMNCEIGLPNRL</sequence>
<name>A0A0C1UN95_9CYAN</name>
<dbReference type="AlphaFoldDB" id="A0A0C1UN95"/>
<proteinExistence type="predicted"/>
<comment type="caution">
    <text evidence="1">The sequence shown here is derived from an EMBL/GenBank/DDBJ whole genome shotgun (WGS) entry which is preliminary data.</text>
</comment>
<protein>
    <submittedName>
        <fullName evidence="1">Uncharacterized protein</fullName>
    </submittedName>
</protein>